<evidence type="ECO:0000256" key="4">
    <source>
        <dbReference type="ARBA" id="ARBA00010441"/>
    </source>
</evidence>
<keyword evidence="13" id="KW-0594">Phospholipid biosynthesis</keyword>
<sequence>MTLPNFITLARLIAVPFFVWLVIDERPATAFWVFLAAGLSDAADGYIARRYDLGSEIGAYLDPIADKALLVAAFVSLGVAGLIPSWLVIAAVARDLLIIGAVVFSWMLDQPVAMRPLFVSKANTLMQITLVCVVLGQRAFGVSVDILEGLLVWATGALTLASAGAYLITWLRHMSGDQTNVIPRADGNAKRSGGEEP</sequence>
<dbReference type="InterPro" id="IPR048254">
    <property type="entry name" value="CDP_ALCOHOL_P_TRANSF_CS"/>
</dbReference>
<dbReference type="Gene3D" id="1.20.120.1760">
    <property type="match status" value="1"/>
</dbReference>
<dbReference type="EC" id="2.7.8.5" evidence="5"/>
<evidence type="ECO:0000256" key="9">
    <source>
        <dbReference type="ARBA" id="ARBA00022692"/>
    </source>
</evidence>
<feature type="transmembrane region" description="Helical" evidence="17">
    <location>
        <begin position="96"/>
        <end position="113"/>
    </location>
</feature>
<evidence type="ECO:0000256" key="7">
    <source>
        <dbReference type="ARBA" id="ARBA00022516"/>
    </source>
</evidence>
<feature type="transmembrane region" description="Helical" evidence="17">
    <location>
        <begin position="7"/>
        <end position="23"/>
    </location>
</feature>
<dbReference type="InterPro" id="IPR000462">
    <property type="entry name" value="CDP-OH_P_trans"/>
</dbReference>
<accession>A0A839ADH1</accession>
<feature type="transmembrane region" description="Helical" evidence="17">
    <location>
        <begin position="150"/>
        <end position="171"/>
    </location>
</feature>
<gene>
    <name evidence="18" type="ORF">H2509_06060</name>
</gene>
<dbReference type="Proteomes" id="UP000541109">
    <property type="component" value="Unassembled WGS sequence"/>
</dbReference>
<keyword evidence="19" id="KW-1185">Reference proteome</keyword>
<evidence type="ECO:0000256" key="5">
    <source>
        <dbReference type="ARBA" id="ARBA00013170"/>
    </source>
</evidence>
<keyword evidence="7" id="KW-0444">Lipid biosynthesis</keyword>
<dbReference type="PANTHER" id="PTHR14269:SF62">
    <property type="entry name" value="CDP-DIACYLGLYCEROL--GLYCEROL-3-PHOSPHATE 3-PHOSPHATIDYLTRANSFERASE 1, CHLOROPLASTIC"/>
    <property type="match status" value="1"/>
</dbReference>
<dbReference type="InterPro" id="IPR043130">
    <property type="entry name" value="CDP-OH_PTrfase_TM_dom"/>
</dbReference>
<evidence type="ECO:0000256" key="14">
    <source>
        <dbReference type="ARBA" id="ARBA00023264"/>
    </source>
</evidence>
<comment type="catalytic activity">
    <reaction evidence="15">
        <text>a CDP-1,2-diacyl-sn-glycerol + sn-glycerol 3-phosphate = a 1,2-diacyl-sn-glycero-3-phospho-(1'-sn-glycero-3'-phosphate) + CMP + H(+)</text>
        <dbReference type="Rhea" id="RHEA:12593"/>
        <dbReference type="ChEBI" id="CHEBI:15378"/>
        <dbReference type="ChEBI" id="CHEBI:57597"/>
        <dbReference type="ChEBI" id="CHEBI:58332"/>
        <dbReference type="ChEBI" id="CHEBI:60110"/>
        <dbReference type="ChEBI" id="CHEBI:60377"/>
        <dbReference type="EC" id="2.7.8.5"/>
    </reaction>
</comment>
<evidence type="ECO:0000256" key="1">
    <source>
        <dbReference type="ARBA" id="ARBA00004141"/>
    </source>
</evidence>
<evidence type="ECO:0000256" key="3">
    <source>
        <dbReference type="ARBA" id="ARBA00005189"/>
    </source>
</evidence>
<keyword evidence="12 17" id="KW-0472">Membrane</keyword>
<comment type="caution">
    <text evidence="18">The sequence shown here is derived from an EMBL/GenBank/DDBJ whole genome shotgun (WGS) entry which is preliminary data.</text>
</comment>
<comment type="similarity">
    <text evidence="4 16">Belongs to the CDP-alcohol phosphatidyltransferase class-I family.</text>
</comment>
<name>A0A839ADH1_9HYPH</name>
<evidence type="ECO:0000256" key="12">
    <source>
        <dbReference type="ARBA" id="ARBA00023136"/>
    </source>
</evidence>
<keyword evidence="8 16" id="KW-0808">Transferase</keyword>
<dbReference type="FunFam" id="1.20.120.1760:FF:000033">
    <property type="entry name" value="CDP-alcohol phosphatidyltransferase"/>
    <property type="match status" value="1"/>
</dbReference>
<dbReference type="GO" id="GO:0008444">
    <property type="term" value="F:CDP-diacylglycerol-glycerol-3-phosphate 3-phosphatidyltransferase activity"/>
    <property type="evidence" value="ECO:0007669"/>
    <property type="project" value="UniProtKB-EC"/>
</dbReference>
<dbReference type="Pfam" id="PF01066">
    <property type="entry name" value="CDP-OH_P_transf"/>
    <property type="match status" value="1"/>
</dbReference>
<proteinExistence type="inferred from homology"/>
<reference evidence="18 19" key="1">
    <citation type="submission" date="2020-07" db="EMBL/GenBank/DDBJ databases">
        <title>Stappia sp., F7233, whole genome shotgun sequencing project.</title>
        <authorList>
            <person name="Jiang S."/>
            <person name="Liu Z.W."/>
            <person name="Du Z.J."/>
        </authorList>
    </citation>
    <scope>NUCLEOTIDE SEQUENCE [LARGE SCALE GENOMIC DNA]</scope>
    <source>
        <strain evidence="18 19">F7233</strain>
    </source>
</reference>
<organism evidence="18 19">
    <name type="scientific">Stappia albiluteola</name>
    <dbReference type="NCBI Taxonomy" id="2758565"/>
    <lineage>
        <taxon>Bacteria</taxon>
        <taxon>Pseudomonadati</taxon>
        <taxon>Pseudomonadota</taxon>
        <taxon>Alphaproteobacteria</taxon>
        <taxon>Hyphomicrobiales</taxon>
        <taxon>Stappiaceae</taxon>
        <taxon>Stappia</taxon>
    </lineage>
</organism>
<dbReference type="InterPro" id="IPR050324">
    <property type="entry name" value="CDP-alcohol_PTase-I"/>
</dbReference>
<keyword evidence="14" id="KW-1208">Phospholipid metabolism</keyword>
<evidence type="ECO:0000256" key="17">
    <source>
        <dbReference type="SAM" id="Phobius"/>
    </source>
</evidence>
<evidence type="ECO:0000313" key="18">
    <source>
        <dbReference type="EMBL" id="MBA5776689.1"/>
    </source>
</evidence>
<feature type="transmembrane region" description="Helical" evidence="17">
    <location>
        <begin position="68"/>
        <end position="90"/>
    </location>
</feature>
<dbReference type="AlphaFoldDB" id="A0A839ADH1"/>
<comment type="subcellular location">
    <subcellularLocation>
        <location evidence="1">Membrane</location>
        <topology evidence="1">Multi-pass membrane protein</topology>
    </subcellularLocation>
</comment>
<dbReference type="PIRSF" id="PIRSF000847">
    <property type="entry name" value="Phos_ph_gly_syn"/>
    <property type="match status" value="1"/>
</dbReference>
<dbReference type="PANTHER" id="PTHR14269">
    <property type="entry name" value="CDP-DIACYLGLYCEROL--GLYCEROL-3-PHOSPHATE 3-PHOSPHATIDYLTRANSFERASE-RELATED"/>
    <property type="match status" value="1"/>
</dbReference>
<evidence type="ECO:0000256" key="15">
    <source>
        <dbReference type="ARBA" id="ARBA00048586"/>
    </source>
</evidence>
<comment type="pathway">
    <text evidence="2">Phospholipid metabolism; phosphatidylglycerol biosynthesis; phosphatidylglycerol from CDP-diacylglycerol: step 1/2.</text>
</comment>
<protein>
    <recommendedName>
        <fullName evidence="6">CDP-diacylglycerol--glycerol-3-phosphate 3-phosphatidyltransferase</fullName>
        <ecNumber evidence="5">2.7.8.5</ecNumber>
    </recommendedName>
</protein>
<evidence type="ECO:0000256" key="8">
    <source>
        <dbReference type="ARBA" id="ARBA00022679"/>
    </source>
</evidence>
<evidence type="ECO:0000256" key="6">
    <source>
        <dbReference type="ARBA" id="ARBA00014944"/>
    </source>
</evidence>
<dbReference type="EMBL" id="JACFXV010000043">
    <property type="protein sequence ID" value="MBA5776689.1"/>
    <property type="molecule type" value="Genomic_DNA"/>
</dbReference>
<dbReference type="RefSeq" id="WP_182163306.1">
    <property type="nucleotide sequence ID" value="NZ_JACFXV010000043.1"/>
</dbReference>
<comment type="pathway">
    <text evidence="3">Lipid metabolism.</text>
</comment>
<dbReference type="InterPro" id="IPR004570">
    <property type="entry name" value="Phosphatidylglycerol_P_synth"/>
</dbReference>
<dbReference type="GO" id="GO:0046474">
    <property type="term" value="P:glycerophospholipid biosynthetic process"/>
    <property type="evidence" value="ECO:0007669"/>
    <property type="project" value="TreeGrafter"/>
</dbReference>
<evidence type="ECO:0000313" key="19">
    <source>
        <dbReference type="Proteomes" id="UP000541109"/>
    </source>
</evidence>
<evidence type="ECO:0000256" key="2">
    <source>
        <dbReference type="ARBA" id="ARBA00005042"/>
    </source>
</evidence>
<keyword evidence="10 17" id="KW-1133">Transmembrane helix</keyword>
<keyword evidence="11" id="KW-0443">Lipid metabolism</keyword>
<keyword evidence="9 17" id="KW-0812">Transmembrane</keyword>
<evidence type="ECO:0000256" key="11">
    <source>
        <dbReference type="ARBA" id="ARBA00023098"/>
    </source>
</evidence>
<evidence type="ECO:0000256" key="16">
    <source>
        <dbReference type="RuleBase" id="RU003750"/>
    </source>
</evidence>
<evidence type="ECO:0000256" key="10">
    <source>
        <dbReference type="ARBA" id="ARBA00022989"/>
    </source>
</evidence>
<dbReference type="PROSITE" id="PS00379">
    <property type="entry name" value="CDP_ALCOHOL_P_TRANSF"/>
    <property type="match status" value="1"/>
</dbReference>
<dbReference type="GO" id="GO:0016020">
    <property type="term" value="C:membrane"/>
    <property type="evidence" value="ECO:0007669"/>
    <property type="project" value="UniProtKB-SubCell"/>
</dbReference>
<evidence type="ECO:0000256" key="13">
    <source>
        <dbReference type="ARBA" id="ARBA00023209"/>
    </source>
</evidence>